<organism evidence="1">
    <name type="scientific">Muribaculaceae bacterium Z82</name>
    <dbReference type="NCBI Taxonomy" id="2304548"/>
    <lineage>
        <taxon>Bacteria</taxon>
        <taxon>Pseudomonadati</taxon>
        <taxon>Bacteroidota</taxon>
        <taxon>Bacteroidia</taxon>
        <taxon>Bacteroidales</taxon>
        <taxon>Muribaculaceae</taxon>
    </lineage>
</organism>
<protein>
    <submittedName>
        <fullName evidence="1">Uncharacterized protein</fullName>
    </submittedName>
</protein>
<accession>A0A7C9JPY3</accession>
<sequence>MAEMTLLLTIVDLLRVDRSERLAGDDVPDLADGYACFGAISSRTTPPISNAMPRKMMALSGWQSAGAPQEANPGSSGAWCVRGTCVRGTGMMA</sequence>
<proteinExistence type="predicted"/>
<dbReference type="AlphaFoldDB" id="A0A7C9JPY3"/>
<gene>
    <name evidence="1" type="ORF">D1639_03525</name>
</gene>
<evidence type="ECO:0000313" key="1">
    <source>
        <dbReference type="EMBL" id="NBI34115.1"/>
    </source>
</evidence>
<reference evidence="1" key="1">
    <citation type="submission" date="2018-08" db="EMBL/GenBank/DDBJ databases">
        <title>Murine metabolic-syndrome-specific gut microbial biobank.</title>
        <authorList>
            <person name="Liu C."/>
        </authorList>
    </citation>
    <scope>NUCLEOTIDE SEQUENCE [LARGE SCALE GENOMIC DNA]</scope>
    <source>
        <strain evidence="1">Z82</strain>
    </source>
</reference>
<name>A0A7C9JPY3_9BACT</name>
<dbReference type="EMBL" id="QWKH01000015">
    <property type="protein sequence ID" value="NBI34115.1"/>
    <property type="molecule type" value="Genomic_DNA"/>
</dbReference>
<comment type="caution">
    <text evidence="1">The sequence shown here is derived from an EMBL/GenBank/DDBJ whole genome shotgun (WGS) entry which is preliminary data.</text>
</comment>